<feature type="region of interest" description="Disordered" evidence="1">
    <location>
        <begin position="155"/>
        <end position="192"/>
    </location>
</feature>
<organism evidence="2 3">
    <name type="scientific">Bionectria ochroleuca</name>
    <name type="common">Gliocladium roseum</name>
    <dbReference type="NCBI Taxonomy" id="29856"/>
    <lineage>
        <taxon>Eukaryota</taxon>
        <taxon>Fungi</taxon>
        <taxon>Dikarya</taxon>
        <taxon>Ascomycota</taxon>
        <taxon>Pezizomycotina</taxon>
        <taxon>Sordariomycetes</taxon>
        <taxon>Hypocreomycetidae</taxon>
        <taxon>Hypocreales</taxon>
        <taxon>Bionectriaceae</taxon>
        <taxon>Clonostachys</taxon>
    </lineage>
</organism>
<comment type="caution">
    <text evidence="2">The sequence shown here is derived from an EMBL/GenBank/DDBJ whole genome shotgun (WGS) entry which is preliminary data.</text>
</comment>
<feature type="region of interest" description="Disordered" evidence="1">
    <location>
        <begin position="1045"/>
        <end position="1069"/>
    </location>
</feature>
<name>A0ABY6UHJ9_BIOOC</name>
<dbReference type="EMBL" id="CABFNS010000823">
    <property type="protein sequence ID" value="VUC30703.1"/>
    <property type="molecule type" value="Genomic_DNA"/>
</dbReference>
<reference evidence="2 3" key="1">
    <citation type="submission" date="2019-06" db="EMBL/GenBank/DDBJ databases">
        <authorList>
            <person name="Broberg M."/>
        </authorList>
    </citation>
    <scope>NUCLEOTIDE SEQUENCE [LARGE SCALE GENOMIC DNA]</scope>
</reference>
<evidence type="ECO:0000256" key="1">
    <source>
        <dbReference type="SAM" id="MobiDB-lite"/>
    </source>
</evidence>
<feature type="compositionally biased region" description="Polar residues" evidence="1">
    <location>
        <begin position="1054"/>
        <end position="1066"/>
    </location>
</feature>
<feature type="compositionally biased region" description="Polar residues" evidence="1">
    <location>
        <begin position="1399"/>
        <end position="1412"/>
    </location>
</feature>
<feature type="region of interest" description="Disordered" evidence="1">
    <location>
        <begin position="800"/>
        <end position="819"/>
    </location>
</feature>
<feature type="compositionally biased region" description="Polar residues" evidence="1">
    <location>
        <begin position="1351"/>
        <end position="1385"/>
    </location>
</feature>
<evidence type="ECO:0000313" key="3">
    <source>
        <dbReference type="Proteomes" id="UP000766486"/>
    </source>
</evidence>
<evidence type="ECO:0000313" key="2">
    <source>
        <dbReference type="EMBL" id="VUC30703.1"/>
    </source>
</evidence>
<feature type="compositionally biased region" description="Polar residues" evidence="1">
    <location>
        <begin position="1147"/>
        <end position="1158"/>
    </location>
</feature>
<feature type="compositionally biased region" description="Polar residues" evidence="1">
    <location>
        <begin position="1249"/>
        <end position="1266"/>
    </location>
</feature>
<feature type="compositionally biased region" description="Basic residues" evidence="1">
    <location>
        <begin position="1165"/>
        <end position="1176"/>
    </location>
</feature>
<feature type="compositionally biased region" description="Basic and acidic residues" evidence="1">
    <location>
        <begin position="156"/>
        <end position="169"/>
    </location>
</feature>
<accession>A0ABY6UHJ9</accession>
<feature type="region of interest" description="Disordered" evidence="1">
    <location>
        <begin position="863"/>
        <end position="1012"/>
    </location>
</feature>
<feature type="region of interest" description="Disordered" evidence="1">
    <location>
        <begin position="1516"/>
        <end position="1593"/>
    </location>
</feature>
<gene>
    <name evidence="2" type="ORF">CLO192961_LOCUS291841</name>
</gene>
<feature type="region of interest" description="Disordered" evidence="1">
    <location>
        <begin position="1424"/>
        <end position="1484"/>
    </location>
</feature>
<feature type="region of interest" description="Disordered" evidence="1">
    <location>
        <begin position="519"/>
        <end position="751"/>
    </location>
</feature>
<feature type="region of interest" description="Disordered" evidence="1">
    <location>
        <begin position="1249"/>
        <end position="1270"/>
    </location>
</feature>
<feature type="compositionally biased region" description="Polar residues" evidence="1">
    <location>
        <begin position="997"/>
        <end position="1012"/>
    </location>
</feature>
<proteinExistence type="predicted"/>
<feature type="region of interest" description="Disordered" evidence="1">
    <location>
        <begin position="281"/>
        <end position="357"/>
    </location>
</feature>
<feature type="compositionally biased region" description="Basic residues" evidence="1">
    <location>
        <begin position="1545"/>
        <end position="1559"/>
    </location>
</feature>
<feature type="compositionally biased region" description="Polar residues" evidence="1">
    <location>
        <begin position="809"/>
        <end position="819"/>
    </location>
</feature>
<feature type="compositionally biased region" description="Basic residues" evidence="1">
    <location>
        <begin position="173"/>
        <end position="188"/>
    </location>
</feature>
<feature type="compositionally biased region" description="Basic and acidic residues" evidence="1">
    <location>
        <begin position="1444"/>
        <end position="1464"/>
    </location>
</feature>
<feature type="region of interest" description="Disordered" evidence="1">
    <location>
        <begin position="1397"/>
        <end position="1416"/>
    </location>
</feature>
<keyword evidence="3" id="KW-1185">Reference proteome</keyword>
<feature type="region of interest" description="Disordered" evidence="1">
    <location>
        <begin position="1182"/>
        <end position="1201"/>
    </location>
</feature>
<feature type="compositionally biased region" description="Polar residues" evidence="1">
    <location>
        <begin position="684"/>
        <end position="705"/>
    </location>
</feature>
<feature type="compositionally biased region" description="Acidic residues" evidence="1">
    <location>
        <begin position="875"/>
        <end position="884"/>
    </location>
</feature>
<feature type="region of interest" description="Disordered" evidence="1">
    <location>
        <begin position="1351"/>
        <end position="1386"/>
    </location>
</feature>
<evidence type="ECO:0008006" key="4">
    <source>
        <dbReference type="Google" id="ProtNLM"/>
    </source>
</evidence>
<dbReference type="Proteomes" id="UP000766486">
    <property type="component" value="Unassembled WGS sequence"/>
</dbReference>
<feature type="compositionally biased region" description="Polar residues" evidence="1">
    <location>
        <begin position="922"/>
        <end position="931"/>
    </location>
</feature>
<protein>
    <recommendedName>
        <fullName evidence="4">C2H2-type domain-containing protein</fullName>
    </recommendedName>
</protein>
<sequence>MSDTPPILDTPDCQNESQQLSEALEECVRSFTHEHQKLKTPKAAYLAKCLELEALSSTSDASMPTSPLELRMFRTNAMEHGRILGKMRENMPKDQEDFEKAHSQARERLVDQLFFLLGPLLTERAKRGPAQPVQCPPSPSPQPEITLGQAIEEDSGDHRLPASDSEHEQVVSPKKKQPKKTKTKKSTPRSRSIEFEDVYQDGKPDQRRFIVRYPENHGHWYVLHCERHDLHFDAIAAGASHLSHADHGGKKLHPRAVIQELGVLVLRCSVVLAKKNNALLNPKSSHSAKRKTSSTQEHDRKRSRASSPSSQRRRSNAPEVVRNAEEAPARRQNQTATATTSSDSKPPGSEFTPPPEKAYESILNPVAGAIYFCLVSETRSYVPVLILPMDMDDPMASLEAVGILGTLVSLGLMDDLPNAFVQDPVTKKLTWAEQYDEKGKLAAKRAFPAIYLTSKKFPEGCPVAWVAAMDLRLWDLGSASVPLTLNEHGEVLKYIIHEREKMGFPRQRFESAETIEVAGEPMDMDEAAGEATRADTPLASGDSLDVAASRASSVTSKPSVGAEKAISRPTPRPDIEIIEILSSSESEDESEETTQPAPPSLPQQNPDDAMEAVEPPVCPPEDADGKLALKSAIDANVQESTDLPIATSQDPDEDGPKPAVDENVQESMDLPVATNAGPDGDATSKPTVDTNAQESIDHQTATNASPDGEATPKPTVDENIQETMDLLVATNDGPDEDGLKPATPPSMVTDEAIDALMDATLRFDEHSMADAPSPPPISDKDIDDATATAASPAVAIKHDIEPSGICSPPTVSDTSGDTTQTISTSIATPEDIGGVENMTPVPINGCVDDMVESKVPTSVHRDAEEALETAHTPVSDDDFDEPMEDASPLAFPDGDDHNMMDMPPPSAVPREDLDRLRAAPPVQSSTPTPISSEDLKALYRSIYPPVSDCRPQEAVSDPLPADKEQSQSPLVSDSPGRPIQSHNASTPAEERTDTERSSSLFNRGSSDASQTVFPTLSHSQGIEGVDQRDFAFFENARHVSRYISYEKPAEETHTPVSTTSPSNTAEEGQRALAYPQTWVASVAESASGNCRPEQSSMSCPRLEPVRVDVDLTHSEDDDHLSSRVAAEANRQPSTSAVRPRLPPATAATFNKPLSSPKKSNPAPHTKPKATKTRRYSNARPALASMEQQARAPPPHITASRTALPGSRIRSSIANLLTKVPDNPATQHHSPQQTLARSVPTVLPRILPGTVSTGTVSTEPENANTSWAVRPPPSKHGFANILNHSPVNSNRAYTDYQHEICGSALVSIPSLQQLAAHAAEVTAHQQTVTHRAPVDESTGMAYTQRPAITYHSSHNRQSSQGSVNSRPQSSGWQPTTVAGPSGSAQCSPRLLQEEARQALEQMQSSNVQRSGSLDQHDQRHVAFQQGLPSPTHQPTRLSPQYANYHDPHTPQHTAETRMERREPYDCRAPLSPADSQNQFPSCPSFAFASGGPQLLEPHALPSGPEYGSQPSVAEIREVQHQRASPQRNPHQASPQRNPHQRISPPIHHHNSFTPHNHRAQLRPVPQAPTPETNHAHPEAGHRMGPTPPAADLGQETGAHDLKWTAVSQAASSAPWLATPPGGAHEQIQEPRRSGANDYKVNIQSMRSAQDTYLCDYCPSKGKKHYNTAGWLKKHLEQVHGVASRSMI</sequence>
<feature type="compositionally biased region" description="Polar residues" evidence="1">
    <location>
        <begin position="637"/>
        <end position="649"/>
    </location>
</feature>
<feature type="compositionally biased region" description="Polar residues" evidence="1">
    <location>
        <begin position="1520"/>
        <end position="1536"/>
    </location>
</feature>
<feature type="region of interest" description="Disordered" evidence="1">
    <location>
        <begin position="1114"/>
        <end position="1176"/>
    </location>
</feature>
<feature type="compositionally biased region" description="Polar residues" evidence="1">
    <location>
        <begin position="1425"/>
        <end position="1440"/>
    </location>
</feature>